<protein>
    <submittedName>
        <fullName evidence="1">Uncharacterized protein</fullName>
    </submittedName>
</protein>
<name>A0A2R6AAW3_9ARCH</name>
<dbReference type="EMBL" id="NEXD01000100">
    <property type="protein sequence ID" value="PSN83554.1"/>
    <property type="molecule type" value="Genomic_DNA"/>
</dbReference>
<accession>A0A2R6AAW3</accession>
<gene>
    <name evidence="1" type="ORF">B9Q02_10440</name>
</gene>
<dbReference type="Proteomes" id="UP000240569">
    <property type="component" value="Unassembled WGS sequence"/>
</dbReference>
<proteinExistence type="predicted"/>
<evidence type="ECO:0000313" key="1">
    <source>
        <dbReference type="EMBL" id="PSN83554.1"/>
    </source>
</evidence>
<evidence type="ECO:0000313" key="2">
    <source>
        <dbReference type="Proteomes" id="UP000240569"/>
    </source>
</evidence>
<comment type="caution">
    <text evidence="1">The sequence shown here is derived from an EMBL/GenBank/DDBJ whole genome shotgun (WGS) entry which is preliminary data.</text>
</comment>
<sequence>MLLLKTLVCISSRSFTETKLPLTLKREACSGSVAIKIPKSRTVEPKFISGVSLSAKRYFVSTVKDGPVHMQQKTRHSFIMRVYVHAQNPTIRKAISYGGIVTMGG</sequence>
<organism evidence="1 2">
    <name type="scientific">Candidatus Marsarchaeota G1 archaeon BE_D</name>
    <dbReference type="NCBI Taxonomy" id="1978156"/>
    <lineage>
        <taxon>Archaea</taxon>
        <taxon>Candidatus Marsarchaeota</taxon>
        <taxon>Candidatus Marsarchaeota group 1</taxon>
    </lineage>
</organism>
<dbReference type="AlphaFoldDB" id="A0A2R6AAW3"/>
<reference evidence="1 2" key="1">
    <citation type="submission" date="2017-04" db="EMBL/GenBank/DDBJ databases">
        <title>Novel microbial lineages endemic to geothermal iron-oxide mats fill important gaps in the evolutionary history of Archaea.</title>
        <authorList>
            <person name="Jay Z.J."/>
            <person name="Beam J.P."/>
            <person name="Dlakic M."/>
            <person name="Rusch D.B."/>
            <person name="Kozubal M.A."/>
            <person name="Inskeep W.P."/>
        </authorList>
    </citation>
    <scope>NUCLEOTIDE SEQUENCE [LARGE SCALE GENOMIC DNA]</scope>
    <source>
        <strain evidence="1">BE_D</strain>
    </source>
</reference>